<dbReference type="InterPro" id="IPR029039">
    <property type="entry name" value="Flavoprotein-like_sf"/>
</dbReference>
<dbReference type="InterPro" id="IPR008254">
    <property type="entry name" value="Flavodoxin/NO_synth"/>
</dbReference>
<gene>
    <name evidence="3" type="ORF">g.44036</name>
</gene>
<dbReference type="GO" id="GO:0010181">
    <property type="term" value="F:FMN binding"/>
    <property type="evidence" value="ECO:0007669"/>
    <property type="project" value="InterPro"/>
</dbReference>
<proteinExistence type="predicted"/>
<feature type="non-terminal residue" evidence="3">
    <location>
        <position position="1"/>
    </location>
</feature>
<dbReference type="EMBL" id="GECZ01000429">
    <property type="protein sequence ID" value="JAS69340.1"/>
    <property type="molecule type" value="Transcribed_RNA"/>
</dbReference>
<evidence type="ECO:0000259" key="2">
    <source>
        <dbReference type="PROSITE" id="PS50902"/>
    </source>
</evidence>
<evidence type="ECO:0000313" key="3">
    <source>
        <dbReference type="EMBL" id="JAS69340.1"/>
    </source>
</evidence>
<keyword evidence="1" id="KW-0472">Membrane</keyword>
<dbReference type="SUPFAM" id="SSF52218">
    <property type="entry name" value="Flavoproteins"/>
    <property type="match status" value="1"/>
</dbReference>
<organism evidence="3">
    <name type="scientific">Cuerna arida</name>
    <dbReference type="NCBI Taxonomy" id="1464854"/>
    <lineage>
        <taxon>Eukaryota</taxon>
        <taxon>Metazoa</taxon>
        <taxon>Ecdysozoa</taxon>
        <taxon>Arthropoda</taxon>
        <taxon>Hexapoda</taxon>
        <taxon>Insecta</taxon>
        <taxon>Pterygota</taxon>
        <taxon>Neoptera</taxon>
        <taxon>Paraneoptera</taxon>
        <taxon>Hemiptera</taxon>
        <taxon>Auchenorrhyncha</taxon>
        <taxon>Membracoidea</taxon>
        <taxon>Cicadellidae</taxon>
        <taxon>Cicadellinae</taxon>
        <taxon>Proconiini</taxon>
        <taxon>Cuerna</taxon>
    </lineage>
</organism>
<keyword evidence="1" id="KW-0812">Transmembrane</keyword>
<feature type="non-terminal residue" evidence="3">
    <location>
        <position position="106"/>
    </location>
</feature>
<dbReference type="AlphaFoldDB" id="A0A1B6H3V7"/>
<name>A0A1B6H3V7_9HEMI</name>
<reference evidence="3" key="1">
    <citation type="submission" date="2015-11" db="EMBL/GenBank/DDBJ databases">
        <title>De novo transcriptome assembly of four potential Pierce s Disease insect vectors from Arizona vineyards.</title>
        <authorList>
            <person name="Tassone E.E."/>
        </authorList>
    </citation>
    <scope>NUCLEOTIDE SEQUENCE</scope>
</reference>
<keyword evidence="1" id="KW-1133">Transmembrane helix</keyword>
<dbReference type="Gene3D" id="3.40.50.360">
    <property type="match status" value="1"/>
</dbReference>
<evidence type="ECO:0000256" key="1">
    <source>
        <dbReference type="SAM" id="Phobius"/>
    </source>
</evidence>
<feature type="transmembrane region" description="Helical" evidence="1">
    <location>
        <begin position="16"/>
        <end position="38"/>
    </location>
</feature>
<dbReference type="PROSITE" id="PS50902">
    <property type="entry name" value="FLAVODOXIN_LIKE"/>
    <property type="match status" value="1"/>
</dbReference>
<sequence>SFSSMGIESLFQVNDWLFSTVDIILYFGLAFGAIWWFFIKKHSDSDKPEAKKKFSIHPTEVTLQSSNENSFVKKLKSSGRSLVVFYGSQTGTGEEFASRLAKDGIR</sequence>
<feature type="domain" description="Flavodoxin-like" evidence="2">
    <location>
        <begin position="82"/>
        <end position="106"/>
    </location>
</feature>
<protein>
    <recommendedName>
        <fullName evidence="2">Flavodoxin-like domain-containing protein</fullName>
    </recommendedName>
</protein>
<accession>A0A1B6H3V7</accession>